<comment type="caution">
    <text evidence="2">The sequence shown here is derived from an EMBL/GenBank/DDBJ whole genome shotgun (WGS) entry which is preliminary data.</text>
</comment>
<keyword evidence="3" id="KW-1185">Reference proteome</keyword>
<organism evidence="2 3">
    <name type="scientific">Siphonobacter curvatus</name>
    <dbReference type="NCBI Taxonomy" id="2094562"/>
    <lineage>
        <taxon>Bacteria</taxon>
        <taxon>Pseudomonadati</taxon>
        <taxon>Bacteroidota</taxon>
        <taxon>Cytophagia</taxon>
        <taxon>Cytophagales</taxon>
        <taxon>Cytophagaceae</taxon>
        <taxon>Siphonobacter</taxon>
    </lineage>
</organism>
<dbReference type="Proteomes" id="UP000239590">
    <property type="component" value="Unassembled WGS sequence"/>
</dbReference>
<proteinExistence type="predicted"/>
<feature type="domain" description="DUF6985" evidence="1">
    <location>
        <begin position="17"/>
        <end position="139"/>
    </location>
</feature>
<evidence type="ECO:0000313" key="3">
    <source>
        <dbReference type="Proteomes" id="UP000239590"/>
    </source>
</evidence>
<gene>
    <name evidence="2" type="ORF">C5O19_08585</name>
</gene>
<dbReference type="Pfam" id="PF22481">
    <property type="entry name" value="DUF6985"/>
    <property type="match status" value="1"/>
</dbReference>
<dbReference type="RefSeq" id="WP_104711345.1">
    <property type="nucleotide sequence ID" value="NZ_PTRA01000001.1"/>
</dbReference>
<evidence type="ECO:0000313" key="2">
    <source>
        <dbReference type="EMBL" id="PQA59674.1"/>
    </source>
</evidence>
<dbReference type="EMBL" id="PTRA01000001">
    <property type="protein sequence ID" value="PQA59674.1"/>
    <property type="molecule type" value="Genomic_DNA"/>
</dbReference>
<accession>A0A2S7IPM6</accession>
<protein>
    <recommendedName>
        <fullName evidence="1">DUF6985 domain-containing protein</fullName>
    </recommendedName>
</protein>
<reference evidence="3" key="1">
    <citation type="submission" date="2018-02" db="EMBL/GenBank/DDBJ databases">
        <title>Genome sequencing of Solimonas sp. HR-BB.</title>
        <authorList>
            <person name="Lee Y."/>
            <person name="Jeon C.O."/>
        </authorList>
    </citation>
    <scope>NUCLEOTIDE SEQUENCE [LARGE SCALE GENOMIC DNA]</scope>
    <source>
        <strain evidence="3">HR-U</strain>
    </source>
</reference>
<sequence>MLIKNISVDPLLPDTLQGHVYFPLFNKDILVIEFTADHIEYANACVGLLVDLSDLMISKLCQASIRYCNACLEAMGEPIRHFENEREVLALVDPRALIIGYSNVVPAIHLELSCEWEKEHGMEWAILQNEVKYVSSFQGIGPFDELDENDSNFAKP</sequence>
<dbReference type="AlphaFoldDB" id="A0A2S7IPM6"/>
<dbReference type="OrthoDB" id="6028394at2"/>
<name>A0A2S7IPM6_9BACT</name>
<evidence type="ECO:0000259" key="1">
    <source>
        <dbReference type="Pfam" id="PF22481"/>
    </source>
</evidence>
<dbReference type="InterPro" id="IPR054254">
    <property type="entry name" value="DUF6985"/>
</dbReference>